<evidence type="ECO:0000313" key="8">
    <source>
        <dbReference type="EMBL" id="MFF4772133.1"/>
    </source>
</evidence>
<evidence type="ECO:0000256" key="4">
    <source>
        <dbReference type="ARBA" id="ARBA00023125"/>
    </source>
</evidence>
<evidence type="ECO:0000313" key="9">
    <source>
        <dbReference type="Proteomes" id="UP001602119"/>
    </source>
</evidence>
<dbReference type="InterPro" id="IPR013325">
    <property type="entry name" value="RNA_pol_sigma_r2"/>
</dbReference>
<reference evidence="8 9" key="1">
    <citation type="submission" date="2024-10" db="EMBL/GenBank/DDBJ databases">
        <title>The Natural Products Discovery Center: Release of the First 8490 Sequenced Strains for Exploring Actinobacteria Biosynthetic Diversity.</title>
        <authorList>
            <person name="Kalkreuter E."/>
            <person name="Kautsar S.A."/>
            <person name="Yang D."/>
            <person name="Bader C.D."/>
            <person name="Teijaro C.N."/>
            <person name="Fluegel L."/>
            <person name="Davis C.M."/>
            <person name="Simpson J.R."/>
            <person name="Lauterbach L."/>
            <person name="Steele A.D."/>
            <person name="Gui C."/>
            <person name="Meng S."/>
            <person name="Li G."/>
            <person name="Viehrig K."/>
            <person name="Ye F."/>
            <person name="Su P."/>
            <person name="Kiefer A.F."/>
            <person name="Nichols A."/>
            <person name="Cepeda A.J."/>
            <person name="Yan W."/>
            <person name="Fan B."/>
            <person name="Jiang Y."/>
            <person name="Adhikari A."/>
            <person name="Zheng C.-J."/>
            <person name="Schuster L."/>
            <person name="Cowan T.M."/>
            <person name="Smanski M.J."/>
            <person name="Chevrette M.G."/>
            <person name="De Carvalho L.P.S."/>
            <person name="Shen B."/>
        </authorList>
    </citation>
    <scope>NUCLEOTIDE SEQUENCE [LARGE SCALE GENOMIC DNA]</scope>
    <source>
        <strain evidence="8 9">NPDC001281</strain>
    </source>
</reference>
<organism evidence="8 9">
    <name type="scientific">Microtetraspora fusca</name>
    <dbReference type="NCBI Taxonomy" id="1997"/>
    <lineage>
        <taxon>Bacteria</taxon>
        <taxon>Bacillati</taxon>
        <taxon>Actinomycetota</taxon>
        <taxon>Actinomycetes</taxon>
        <taxon>Streptosporangiales</taxon>
        <taxon>Streptosporangiaceae</taxon>
        <taxon>Microtetraspora</taxon>
    </lineage>
</organism>
<dbReference type="Proteomes" id="UP001602119">
    <property type="component" value="Unassembled WGS sequence"/>
</dbReference>
<dbReference type="InterPro" id="IPR014284">
    <property type="entry name" value="RNA_pol_sigma-70_dom"/>
</dbReference>
<dbReference type="InterPro" id="IPR039425">
    <property type="entry name" value="RNA_pol_sigma-70-like"/>
</dbReference>
<name>A0ABW6V170_MICFU</name>
<dbReference type="Pfam" id="PF04542">
    <property type="entry name" value="Sigma70_r2"/>
    <property type="match status" value="1"/>
</dbReference>
<dbReference type="Gene3D" id="1.10.1740.10">
    <property type="match status" value="1"/>
</dbReference>
<keyword evidence="2" id="KW-0805">Transcription regulation</keyword>
<dbReference type="Gene3D" id="1.10.10.10">
    <property type="entry name" value="Winged helix-like DNA-binding domain superfamily/Winged helix DNA-binding domain"/>
    <property type="match status" value="1"/>
</dbReference>
<feature type="domain" description="RNA polymerase sigma-70 region 2" evidence="6">
    <location>
        <begin position="25"/>
        <end position="91"/>
    </location>
</feature>
<evidence type="ECO:0000256" key="3">
    <source>
        <dbReference type="ARBA" id="ARBA00023082"/>
    </source>
</evidence>
<gene>
    <name evidence="8" type="ORF">ACFY05_04680</name>
</gene>
<dbReference type="PANTHER" id="PTHR43133:SF8">
    <property type="entry name" value="RNA POLYMERASE SIGMA FACTOR HI_1459-RELATED"/>
    <property type="match status" value="1"/>
</dbReference>
<dbReference type="InterPro" id="IPR013324">
    <property type="entry name" value="RNA_pol_sigma_r3/r4-like"/>
</dbReference>
<feature type="domain" description="RNA polymerase sigma factor 70 region 4 type 2" evidence="7">
    <location>
        <begin position="125"/>
        <end position="175"/>
    </location>
</feature>
<dbReference type="Pfam" id="PF08281">
    <property type="entry name" value="Sigma70_r4_2"/>
    <property type="match status" value="1"/>
</dbReference>
<sequence length="187" mass="21249">MTADPTDAEVIERSRHEPELFSLIFDRYYARIHRYVSSRLGPSAADDVAADTFLAAFDQRRRYDLTRPEANAWLFGIATNLIGRHRRSEVRRYRAMARMDVRDDGDSHDEKIAERVSAERMQPRLAAALADLSKHDRDVLLLVACGQLTYDEVARALGIPAGTVGSRLNRARKRLRTTLGKEMNIHG</sequence>
<evidence type="ECO:0000259" key="6">
    <source>
        <dbReference type="Pfam" id="PF04542"/>
    </source>
</evidence>
<dbReference type="NCBIfam" id="TIGR02937">
    <property type="entry name" value="sigma70-ECF"/>
    <property type="match status" value="1"/>
</dbReference>
<evidence type="ECO:0000259" key="7">
    <source>
        <dbReference type="Pfam" id="PF08281"/>
    </source>
</evidence>
<accession>A0ABW6V170</accession>
<keyword evidence="5" id="KW-0804">Transcription</keyword>
<dbReference type="CDD" id="cd06171">
    <property type="entry name" value="Sigma70_r4"/>
    <property type="match status" value="1"/>
</dbReference>
<proteinExistence type="inferred from homology"/>
<evidence type="ECO:0000256" key="2">
    <source>
        <dbReference type="ARBA" id="ARBA00023015"/>
    </source>
</evidence>
<keyword evidence="9" id="KW-1185">Reference proteome</keyword>
<dbReference type="SUPFAM" id="SSF88659">
    <property type="entry name" value="Sigma3 and sigma4 domains of RNA polymerase sigma factors"/>
    <property type="match status" value="1"/>
</dbReference>
<dbReference type="InterPro" id="IPR036388">
    <property type="entry name" value="WH-like_DNA-bd_sf"/>
</dbReference>
<protein>
    <submittedName>
        <fullName evidence="8">RNA polymerase sigma factor</fullName>
    </submittedName>
</protein>
<dbReference type="InterPro" id="IPR007627">
    <property type="entry name" value="RNA_pol_sigma70_r2"/>
</dbReference>
<comment type="similarity">
    <text evidence="1">Belongs to the sigma-70 factor family. ECF subfamily.</text>
</comment>
<evidence type="ECO:0000256" key="1">
    <source>
        <dbReference type="ARBA" id="ARBA00010641"/>
    </source>
</evidence>
<dbReference type="InterPro" id="IPR013249">
    <property type="entry name" value="RNA_pol_sigma70_r4_t2"/>
</dbReference>
<dbReference type="SUPFAM" id="SSF88946">
    <property type="entry name" value="Sigma2 domain of RNA polymerase sigma factors"/>
    <property type="match status" value="1"/>
</dbReference>
<dbReference type="EMBL" id="JBIAXI010000002">
    <property type="protein sequence ID" value="MFF4772133.1"/>
    <property type="molecule type" value="Genomic_DNA"/>
</dbReference>
<comment type="caution">
    <text evidence="8">The sequence shown here is derived from an EMBL/GenBank/DDBJ whole genome shotgun (WGS) entry which is preliminary data.</text>
</comment>
<dbReference type="RefSeq" id="WP_387340651.1">
    <property type="nucleotide sequence ID" value="NZ_JBIAXI010000002.1"/>
</dbReference>
<keyword evidence="3" id="KW-0731">Sigma factor</keyword>
<evidence type="ECO:0000256" key="5">
    <source>
        <dbReference type="ARBA" id="ARBA00023163"/>
    </source>
</evidence>
<keyword evidence="4" id="KW-0238">DNA-binding</keyword>
<dbReference type="PANTHER" id="PTHR43133">
    <property type="entry name" value="RNA POLYMERASE ECF-TYPE SIGMA FACTO"/>
    <property type="match status" value="1"/>
</dbReference>